<dbReference type="HAMAP" id="MF_01021">
    <property type="entry name" value="HisI"/>
    <property type="match status" value="1"/>
</dbReference>
<dbReference type="FunFam" id="3.10.20.810:FF:000001">
    <property type="entry name" value="Histidine biosynthesis bifunctional protein HisIE"/>
    <property type="match status" value="1"/>
</dbReference>
<keyword evidence="8 11" id="KW-0028">Amino-acid biosynthesis</keyword>
<feature type="binding site" evidence="11">
    <location>
        <position position="82"/>
    </location>
    <ligand>
        <name>Mg(2+)</name>
        <dbReference type="ChEBI" id="CHEBI:18420"/>
    </ligand>
</feature>
<dbReference type="GO" id="GO:0005737">
    <property type="term" value="C:cytoplasm"/>
    <property type="evidence" value="ECO:0007669"/>
    <property type="project" value="UniProtKB-SubCell"/>
</dbReference>
<dbReference type="GO" id="GO:0000287">
    <property type="term" value="F:magnesium ion binding"/>
    <property type="evidence" value="ECO:0007669"/>
    <property type="project" value="UniProtKB-UniRule"/>
</dbReference>
<dbReference type="UniPathway" id="UPA00031">
    <property type="reaction ID" value="UER00008"/>
</dbReference>
<feature type="binding site" evidence="11">
    <location>
        <position position="83"/>
    </location>
    <ligand>
        <name>Zn(2+)</name>
        <dbReference type="ChEBI" id="CHEBI:29105"/>
        <note>ligand shared between dimeric partners</note>
    </ligand>
</feature>
<reference evidence="14" key="1">
    <citation type="submission" date="2018-06" db="EMBL/GenBank/DDBJ databases">
        <title>Aestuariibacter litoralis strain KCTC 52945T.</title>
        <authorList>
            <person name="Li X."/>
            <person name="Salam N."/>
            <person name="Li J.-L."/>
            <person name="Chen Y.-M."/>
            <person name="Yang Z.-W."/>
            <person name="Zhang L.-Y."/>
            <person name="Han M.-X."/>
            <person name="Xiao M."/>
            <person name="Li W.-J."/>
        </authorList>
    </citation>
    <scope>NUCLEOTIDE SEQUENCE [LARGE SCALE GENOMIC DNA]</scope>
    <source>
        <strain evidence="14">KCTC 52945</strain>
    </source>
</reference>
<feature type="binding site" evidence="11">
    <location>
        <position position="108"/>
    </location>
    <ligand>
        <name>Zn(2+)</name>
        <dbReference type="ChEBI" id="CHEBI:29105"/>
        <note>ligand shared between dimeric partners</note>
    </ligand>
</feature>
<feature type="binding site" evidence="11">
    <location>
        <position position="86"/>
    </location>
    <ligand>
        <name>Mg(2+)</name>
        <dbReference type="ChEBI" id="CHEBI:18420"/>
    </ligand>
</feature>
<dbReference type="InterPro" id="IPR002496">
    <property type="entry name" value="PRib_AMP_CycHydrolase_dom"/>
</dbReference>
<evidence type="ECO:0000256" key="3">
    <source>
        <dbReference type="ARBA" id="ARBA00005169"/>
    </source>
</evidence>
<dbReference type="Pfam" id="PF01502">
    <property type="entry name" value="PRA-CH"/>
    <property type="match status" value="1"/>
</dbReference>
<evidence type="ECO:0000256" key="7">
    <source>
        <dbReference type="ARBA" id="ARBA00022490"/>
    </source>
</evidence>
<dbReference type="EC" id="3.5.4.19" evidence="11"/>
<evidence type="ECO:0000256" key="9">
    <source>
        <dbReference type="ARBA" id="ARBA00022801"/>
    </source>
</evidence>
<proteinExistence type="inferred from homology"/>
<dbReference type="EMBL" id="QKVK01000018">
    <property type="protein sequence ID" value="PZF75056.1"/>
    <property type="molecule type" value="Genomic_DNA"/>
</dbReference>
<comment type="caution">
    <text evidence="13">The sequence shown here is derived from an EMBL/GenBank/DDBJ whole genome shotgun (WGS) entry which is preliminary data.</text>
</comment>
<comment type="pathway">
    <text evidence="3 11">Amino-acid biosynthesis; L-histidine biosynthesis; L-histidine from 5-phospho-alpha-D-ribose 1-diphosphate: step 3/9.</text>
</comment>
<dbReference type="AlphaFoldDB" id="A0A2W2BNS5"/>
<comment type="cofactor">
    <cofactor evidence="11">
        <name>Mg(2+)</name>
        <dbReference type="ChEBI" id="CHEBI:18420"/>
    </cofactor>
    <text evidence="11">Binds 1 Mg(2+) ion per subunit.</text>
</comment>
<name>A0A2W2BNS5_9HYPH</name>
<comment type="function">
    <text evidence="11">Catalyzes the hydrolysis of the adenine ring of phosphoribosyl-AMP.</text>
</comment>
<keyword evidence="10 11" id="KW-0368">Histidine biosynthesis</keyword>
<evidence type="ECO:0000256" key="1">
    <source>
        <dbReference type="ARBA" id="ARBA00000024"/>
    </source>
</evidence>
<comment type="catalytic activity">
    <reaction evidence="2">
        <text>1-(5-phospho-beta-D-ribosyl)-ATP + H2O = 1-(5-phospho-beta-D-ribosyl)-5'-AMP + diphosphate + H(+)</text>
        <dbReference type="Rhea" id="RHEA:22828"/>
        <dbReference type="ChEBI" id="CHEBI:15377"/>
        <dbReference type="ChEBI" id="CHEBI:15378"/>
        <dbReference type="ChEBI" id="CHEBI:33019"/>
        <dbReference type="ChEBI" id="CHEBI:59457"/>
        <dbReference type="ChEBI" id="CHEBI:73183"/>
        <dbReference type="EC" id="3.6.1.31"/>
    </reaction>
</comment>
<feature type="binding site" evidence="11">
    <location>
        <position position="84"/>
    </location>
    <ligand>
        <name>Mg(2+)</name>
        <dbReference type="ChEBI" id="CHEBI:18420"/>
    </ligand>
</feature>
<evidence type="ECO:0000256" key="8">
    <source>
        <dbReference type="ARBA" id="ARBA00022605"/>
    </source>
</evidence>
<dbReference type="SUPFAM" id="SSF141734">
    <property type="entry name" value="HisI-like"/>
    <property type="match status" value="1"/>
</dbReference>
<dbReference type="Gene3D" id="4.10.80.70">
    <property type="match status" value="1"/>
</dbReference>
<feature type="binding site" evidence="11">
    <location>
        <position position="101"/>
    </location>
    <ligand>
        <name>Zn(2+)</name>
        <dbReference type="ChEBI" id="CHEBI:29105"/>
        <note>ligand shared between dimeric partners</note>
    </ligand>
</feature>
<dbReference type="InterPro" id="IPR026660">
    <property type="entry name" value="PRA-CH"/>
</dbReference>
<comment type="similarity">
    <text evidence="11">Belongs to the PRA-CH family.</text>
</comment>
<evidence type="ECO:0000313" key="13">
    <source>
        <dbReference type="EMBL" id="PZF75056.1"/>
    </source>
</evidence>
<keyword evidence="14" id="KW-1185">Reference proteome</keyword>
<dbReference type="GO" id="GO:0004636">
    <property type="term" value="F:phosphoribosyl-ATP diphosphatase activity"/>
    <property type="evidence" value="ECO:0007669"/>
    <property type="project" value="UniProtKB-EC"/>
</dbReference>
<dbReference type="InterPro" id="IPR038019">
    <property type="entry name" value="PRib_AMP_CycHydrolase_sf"/>
</dbReference>
<evidence type="ECO:0000313" key="14">
    <source>
        <dbReference type="Proteomes" id="UP000248795"/>
    </source>
</evidence>
<dbReference type="Gene3D" id="3.10.20.810">
    <property type="entry name" value="Phosphoribosyl-AMP cyclohydrolase"/>
    <property type="match status" value="1"/>
</dbReference>
<evidence type="ECO:0000259" key="12">
    <source>
        <dbReference type="Pfam" id="PF01502"/>
    </source>
</evidence>
<keyword evidence="7 11" id="KW-0963">Cytoplasm</keyword>
<comment type="subcellular location">
    <subcellularLocation>
        <location evidence="11">Cytoplasm</location>
    </subcellularLocation>
</comment>
<comment type="similarity">
    <text evidence="5">In the C-terminal section; belongs to the PRA-PH family.</text>
</comment>
<evidence type="ECO:0000256" key="11">
    <source>
        <dbReference type="HAMAP-Rule" id="MF_01021"/>
    </source>
</evidence>
<dbReference type="GO" id="GO:0000105">
    <property type="term" value="P:L-histidine biosynthetic process"/>
    <property type="evidence" value="ECO:0007669"/>
    <property type="project" value="UniProtKB-UniRule"/>
</dbReference>
<sequence>MASDLDETDRFLPRFDSSGLITAVVSDARDNAILMVAHMNAEALRLTQETGVAHFWSRSRQALWKKGETSGETLQVTEILTDCDQDVLLLKAIPQGKGAACHTGRRSCFYRRVEKGGLVFIDETRLFDPKQVY</sequence>
<evidence type="ECO:0000256" key="4">
    <source>
        <dbReference type="ARBA" id="ARBA00005204"/>
    </source>
</evidence>
<keyword evidence="11" id="KW-0460">Magnesium</keyword>
<comment type="subunit">
    <text evidence="11">Homodimer.</text>
</comment>
<keyword evidence="11" id="KW-0862">Zinc</keyword>
<dbReference type="PANTHER" id="PTHR42945">
    <property type="entry name" value="HISTIDINE BIOSYNTHESIS BIFUNCTIONAL PROTEIN"/>
    <property type="match status" value="1"/>
</dbReference>
<feature type="domain" description="Phosphoribosyl-AMP cyclohydrolase" evidence="12">
    <location>
        <begin position="35"/>
        <end position="110"/>
    </location>
</feature>
<dbReference type="GO" id="GO:0008270">
    <property type="term" value="F:zinc ion binding"/>
    <property type="evidence" value="ECO:0007669"/>
    <property type="project" value="UniProtKB-UniRule"/>
</dbReference>
<keyword evidence="9 11" id="KW-0378">Hydrolase</keyword>
<dbReference type="Proteomes" id="UP000248795">
    <property type="component" value="Unassembled WGS sequence"/>
</dbReference>
<organism evidence="13 14">
    <name type="scientific">Aestuariivirga litoralis</name>
    <dbReference type="NCBI Taxonomy" id="2650924"/>
    <lineage>
        <taxon>Bacteria</taxon>
        <taxon>Pseudomonadati</taxon>
        <taxon>Pseudomonadota</taxon>
        <taxon>Alphaproteobacteria</taxon>
        <taxon>Hyphomicrobiales</taxon>
        <taxon>Aestuariivirgaceae</taxon>
        <taxon>Aestuariivirga</taxon>
    </lineage>
</organism>
<comment type="cofactor">
    <cofactor evidence="11">
        <name>Zn(2+)</name>
        <dbReference type="ChEBI" id="CHEBI:29105"/>
    </cofactor>
    <text evidence="11">Binds 1 zinc ion per subunit.</text>
</comment>
<dbReference type="GO" id="GO:0004635">
    <property type="term" value="F:phosphoribosyl-AMP cyclohydrolase activity"/>
    <property type="evidence" value="ECO:0007669"/>
    <property type="project" value="UniProtKB-UniRule"/>
</dbReference>
<comment type="pathway">
    <text evidence="4">Amino-acid biosynthesis; L-histidine biosynthesis; L-histidine from 5-phospho-alpha-D-ribose 1-diphosphate: step 2/9.</text>
</comment>
<accession>A0A2W2BNS5</accession>
<evidence type="ECO:0000256" key="10">
    <source>
        <dbReference type="ARBA" id="ARBA00023102"/>
    </source>
</evidence>
<protein>
    <recommendedName>
        <fullName evidence="11">Phosphoribosyl-AMP cyclohydrolase</fullName>
        <shortName evidence="11">PRA-CH</shortName>
        <ecNumber evidence="11">3.5.4.19</ecNumber>
    </recommendedName>
</protein>
<dbReference type="PANTHER" id="PTHR42945:SF1">
    <property type="entry name" value="HISTIDINE BIOSYNTHESIS BIFUNCTIONAL PROTEIN HIS7"/>
    <property type="match status" value="1"/>
</dbReference>
<keyword evidence="11" id="KW-0479">Metal-binding</keyword>
<dbReference type="NCBIfam" id="NF000768">
    <property type="entry name" value="PRK00051.1"/>
    <property type="match status" value="1"/>
</dbReference>
<evidence type="ECO:0000256" key="5">
    <source>
        <dbReference type="ARBA" id="ARBA00007731"/>
    </source>
</evidence>
<comment type="catalytic activity">
    <reaction evidence="1 11">
        <text>1-(5-phospho-beta-D-ribosyl)-5'-AMP + H2O = 1-(5-phospho-beta-D-ribosyl)-5-[(5-phospho-beta-D-ribosylamino)methylideneamino]imidazole-4-carboxamide</text>
        <dbReference type="Rhea" id="RHEA:20049"/>
        <dbReference type="ChEBI" id="CHEBI:15377"/>
        <dbReference type="ChEBI" id="CHEBI:58435"/>
        <dbReference type="ChEBI" id="CHEBI:59457"/>
        <dbReference type="EC" id="3.5.4.19"/>
    </reaction>
</comment>
<evidence type="ECO:0000256" key="2">
    <source>
        <dbReference type="ARBA" id="ARBA00001460"/>
    </source>
</evidence>
<gene>
    <name evidence="11" type="primary">hisI</name>
    <name evidence="13" type="ORF">DK847_20190</name>
</gene>
<dbReference type="RefSeq" id="WP_111200353.1">
    <property type="nucleotide sequence ID" value="NZ_QKVK01000018.1"/>
</dbReference>
<comment type="similarity">
    <text evidence="6">In the N-terminal section; belongs to the PRA-CH family.</text>
</comment>
<evidence type="ECO:0000256" key="6">
    <source>
        <dbReference type="ARBA" id="ARBA00008299"/>
    </source>
</evidence>